<protein>
    <recommendedName>
        <fullName evidence="9">Protein translocase subunit SecE</fullName>
    </recommendedName>
</protein>
<organism evidence="10 11">
    <name type="scientific">Candidatus Carbonibacillus altaicus</name>
    <dbReference type="NCBI Taxonomy" id="2163959"/>
    <lineage>
        <taxon>Bacteria</taxon>
        <taxon>Bacillati</taxon>
        <taxon>Bacillota</taxon>
        <taxon>Bacilli</taxon>
        <taxon>Bacillales</taxon>
        <taxon>Candidatus Carbonibacillus</taxon>
    </lineage>
</organism>
<evidence type="ECO:0000256" key="6">
    <source>
        <dbReference type="ARBA" id="ARBA00022989"/>
    </source>
</evidence>
<evidence type="ECO:0000256" key="2">
    <source>
        <dbReference type="ARBA" id="ARBA00022448"/>
    </source>
</evidence>
<dbReference type="Gene3D" id="1.20.5.1030">
    <property type="entry name" value="Preprotein translocase secy subunit"/>
    <property type="match status" value="1"/>
</dbReference>
<accession>A0A2R6Y2W9</accession>
<dbReference type="PROSITE" id="PS01067">
    <property type="entry name" value="SECE_SEC61G"/>
    <property type="match status" value="1"/>
</dbReference>
<dbReference type="GO" id="GO:0065002">
    <property type="term" value="P:intracellular protein transmembrane transport"/>
    <property type="evidence" value="ECO:0007669"/>
    <property type="project" value="UniProtKB-UniRule"/>
</dbReference>
<dbReference type="InterPro" id="IPR005807">
    <property type="entry name" value="SecE_bac"/>
</dbReference>
<reference evidence="11" key="1">
    <citation type="journal article" date="2018" name="Sci. Rep.">
        <title>Lignite coal burning seam in the remote Altai Mountains harbors a hydrogen-driven thermophilic microbial community.</title>
        <authorList>
            <person name="Kadnikov V.V."/>
            <person name="Mardanov A.V."/>
            <person name="Ivasenko D.A."/>
            <person name="Antsiferov D.V."/>
            <person name="Beletsky A.V."/>
            <person name="Karnachuk O.V."/>
            <person name="Ravin N.V."/>
        </authorList>
    </citation>
    <scope>NUCLEOTIDE SEQUENCE [LARGE SCALE GENOMIC DNA]</scope>
</reference>
<evidence type="ECO:0000313" key="10">
    <source>
        <dbReference type="EMBL" id="PTQ57011.1"/>
    </source>
</evidence>
<name>A0A2R6Y2W9_9BACL</name>
<evidence type="ECO:0000256" key="1">
    <source>
        <dbReference type="ARBA" id="ARBA00004370"/>
    </source>
</evidence>
<comment type="similarity">
    <text evidence="9">Belongs to the SecE/SEC61-gamma family.</text>
</comment>
<evidence type="ECO:0000256" key="8">
    <source>
        <dbReference type="ARBA" id="ARBA00023136"/>
    </source>
</evidence>
<dbReference type="GO" id="GO:0008320">
    <property type="term" value="F:protein transmembrane transporter activity"/>
    <property type="evidence" value="ECO:0007669"/>
    <property type="project" value="UniProtKB-UniRule"/>
</dbReference>
<dbReference type="NCBIfam" id="TIGR00964">
    <property type="entry name" value="secE_bact"/>
    <property type="match status" value="1"/>
</dbReference>
<comment type="subunit">
    <text evidence="9">Component of the Sec protein translocase complex. Heterotrimer consisting of SecY, SecE and SecG subunits. The heterotrimers can form oligomers, although 1 heterotrimer is thought to be able to translocate proteins. Interacts with the ribosome. Interacts with SecDF, and other proteins may be involved. Interacts with SecA.</text>
</comment>
<dbReference type="GO" id="GO:0006605">
    <property type="term" value="P:protein targeting"/>
    <property type="evidence" value="ECO:0007669"/>
    <property type="project" value="UniProtKB-UniRule"/>
</dbReference>
<keyword evidence="3 9" id="KW-1003">Cell membrane</keyword>
<sequence>MSFLARIGAGFKRTGAYFRESWLELKKVKWPTRRELTSYTLVVLGTVAAMTLFFYVLDIIFNFIISLIMR</sequence>
<keyword evidence="7 9" id="KW-0811">Translocation</keyword>
<dbReference type="GO" id="GO:0009306">
    <property type="term" value="P:protein secretion"/>
    <property type="evidence" value="ECO:0007669"/>
    <property type="project" value="UniProtKB-UniRule"/>
</dbReference>
<dbReference type="PANTHER" id="PTHR33910:SF1">
    <property type="entry name" value="PROTEIN TRANSLOCASE SUBUNIT SECE"/>
    <property type="match status" value="1"/>
</dbReference>
<keyword evidence="5 9" id="KW-0653">Protein transport</keyword>
<evidence type="ECO:0000256" key="4">
    <source>
        <dbReference type="ARBA" id="ARBA00022692"/>
    </source>
</evidence>
<dbReference type="HAMAP" id="MF_00422">
    <property type="entry name" value="SecE"/>
    <property type="match status" value="1"/>
</dbReference>
<keyword evidence="6 9" id="KW-1133">Transmembrane helix</keyword>
<evidence type="ECO:0000313" key="11">
    <source>
        <dbReference type="Proteomes" id="UP000244338"/>
    </source>
</evidence>
<dbReference type="GO" id="GO:0043952">
    <property type="term" value="P:protein transport by the Sec complex"/>
    <property type="evidence" value="ECO:0007669"/>
    <property type="project" value="UniProtKB-UniRule"/>
</dbReference>
<comment type="subcellular location">
    <subcellularLocation>
        <location evidence="9">Cell membrane</location>
        <topology evidence="9">Single-pass membrane protein</topology>
    </subcellularLocation>
    <subcellularLocation>
        <location evidence="1">Membrane</location>
    </subcellularLocation>
</comment>
<keyword evidence="2 9" id="KW-0813">Transport</keyword>
<dbReference type="Proteomes" id="UP000244338">
    <property type="component" value="Unassembled WGS sequence"/>
</dbReference>
<comment type="function">
    <text evidence="9">Essential subunit of the Sec protein translocation channel SecYEG. Clamps together the 2 halves of SecY. May contact the channel plug during translocation.</text>
</comment>
<dbReference type="Pfam" id="PF00584">
    <property type="entry name" value="SecE"/>
    <property type="match status" value="1"/>
</dbReference>
<dbReference type="EMBL" id="PEBX01000015">
    <property type="protein sequence ID" value="PTQ57011.1"/>
    <property type="molecule type" value="Genomic_DNA"/>
</dbReference>
<proteinExistence type="inferred from homology"/>
<dbReference type="PANTHER" id="PTHR33910">
    <property type="entry name" value="PROTEIN TRANSLOCASE SUBUNIT SECE"/>
    <property type="match status" value="1"/>
</dbReference>
<dbReference type="InterPro" id="IPR001901">
    <property type="entry name" value="Translocase_SecE/Sec61-g"/>
</dbReference>
<dbReference type="InterPro" id="IPR038379">
    <property type="entry name" value="SecE_sf"/>
</dbReference>
<dbReference type="AlphaFoldDB" id="A0A2R6Y2W9"/>
<keyword evidence="8 9" id="KW-0472">Membrane</keyword>
<comment type="caution">
    <text evidence="10">The sequence shown here is derived from an EMBL/GenBank/DDBJ whole genome shotgun (WGS) entry which is preliminary data.</text>
</comment>
<dbReference type="GO" id="GO:0005886">
    <property type="term" value="C:plasma membrane"/>
    <property type="evidence" value="ECO:0007669"/>
    <property type="project" value="UniProtKB-SubCell"/>
</dbReference>
<feature type="transmembrane region" description="Helical" evidence="9">
    <location>
        <begin position="39"/>
        <end position="65"/>
    </location>
</feature>
<evidence type="ECO:0000256" key="3">
    <source>
        <dbReference type="ARBA" id="ARBA00022475"/>
    </source>
</evidence>
<evidence type="ECO:0000256" key="7">
    <source>
        <dbReference type="ARBA" id="ARBA00023010"/>
    </source>
</evidence>
<gene>
    <name evidence="9" type="primary">secE</name>
    <name evidence="10" type="ORF">BSOLF_2413</name>
</gene>
<keyword evidence="4 9" id="KW-0812">Transmembrane</keyword>
<evidence type="ECO:0000256" key="9">
    <source>
        <dbReference type="HAMAP-Rule" id="MF_00422"/>
    </source>
</evidence>
<evidence type="ECO:0000256" key="5">
    <source>
        <dbReference type="ARBA" id="ARBA00022927"/>
    </source>
</evidence>